<keyword evidence="2" id="KW-0560">Oxidoreductase</keyword>
<dbReference type="PANTHER" id="PTHR47706:SF1">
    <property type="entry name" value="CIPA-LIKE, PUTATIVE (AFU_ORTHOLOGUE AFUA_1G12460)-RELATED"/>
    <property type="match status" value="1"/>
</dbReference>
<sequence>MVDVLLAGATGALGSRIARALRGRGASVRALVRRGTAAGRTEPLRALGVGIVEADLDDEAQVAAACRGAACVVSALNGLAPTILGTQGALLRGAVAAGVPRFIPSDFALDFTKTRPGDNRNLDLRRAFHALLDAAPIRATSILNGCFADLVVGAAPFILFPIKRVLHFGDADQRVDFTTMDDTAAFTARAALDPDAPRILRISGDETSPRGIAASASAATGETFTTMRAGSIYPRGGVRRPAPSMVGRGATTTCAA</sequence>
<protein>
    <submittedName>
        <fullName evidence="4">NAD-dependent epimerase/dehydratase family protein</fullName>
    </submittedName>
</protein>
<dbReference type="InterPro" id="IPR051609">
    <property type="entry name" value="NmrA/Isoflavone_reductase-like"/>
</dbReference>
<dbReference type="GO" id="GO:0016491">
    <property type="term" value="F:oxidoreductase activity"/>
    <property type="evidence" value="ECO:0007669"/>
    <property type="project" value="UniProtKB-KW"/>
</dbReference>
<evidence type="ECO:0000313" key="5">
    <source>
        <dbReference type="Proteomes" id="UP000290759"/>
    </source>
</evidence>
<dbReference type="InterPro" id="IPR008030">
    <property type="entry name" value="NmrA-like"/>
</dbReference>
<name>A0A4Q2U0C0_9HYPH</name>
<dbReference type="AlphaFoldDB" id="A0A4Q2U0C0"/>
<comment type="caution">
    <text evidence="4">The sequence shown here is derived from an EMBL/GenBank/DDBJ whole genome shotgun (WGS) entry which is preliminary data.</text>
</comment>
<evidence type="ECO:0000256" key="1">
    <source>
        <dbReference type="ARBA" id="ARBA00022857"/>
    </source>
</evidence>
<gene>
    <name evidence="4" type="ORF">D3273_21940</name>
</gene>
<dbReference type="Pfam" id="PF05368">
    <property type="entry name" value="NmrA"/>
    <property type="match status" value="1"/>
</dbReference>
<dbReference type="PANTHER" id="PTHR47706">
    <property type="entry name" value="NMRA-LIKE FAMILY PROTEIN"/>
    <property type="match status" value="1"/>
</dbReference>
<dbReference type="Gene3D" id="3.40.50.720">
    <property type="entry name" value="NAD(P)-binding Rossmann-like Domain"/>
    <property type="match status" value="1"/>
</dbReference>
<evidence type="ECO:0000313" key="4">
    <source>
        <dbReference type="EMBL" id="RYC29863.1"/>
    </source>
</evidence>
<dbReference type="Proteomes" id="UP000290759">
    <property type="component" value="Unassembled WGS sequence"/>
</dbReference>
<evidence type="ECO:0000256" key="2">
    <source>
        <dbReference type="ARBA" id="ARBA00023002"/>
    </source>
</evidence>
<dbReference type="EMBL" id="QYBB01000038">
    <property type="protein sequence ID" value="RYC29863.1"/>
    <property type="molecule type" value="Genomic_DNA"/>
</dbReference>
<dbReference type="OrthoDB" id="319724at2"/>
<proteinExistence type="predicted"/>
<dbReference type="InterPro" id="IPR036291">
    <property type="entry name" value="NAD(P)-bd_dom_sf"/>
</dbReference>
<dbReference type="SUPFAM" id="SSF51735">
    <property type="entry name" value="NAD(P)-binding Rossmann-fold domains"/>
    <property type="match status" value="1"/>
</dbReference>
<keyword evidence="5" id="KW-1185">Reference proteome</keyword>
<keyword evidence="1" id="KW-0521">NADP</keyword>
<evidence type="ECO:0000259" key="3">
    <source>
        <dbReference type="Pfam" id="PF05368"/>
    </source>
</evidence>
<reference evidence="4 5" key="1">
    <citation type="submission" date="2018-12" db="EMBL/GenBank/DDBJ databases">
        <authorList>
            <person name="Grouzdev D.S."/>
            <person name="Krutkina M.S."/>
        </authorList>
    </citation>
    <scope>NUCLEOTIDE SEQUENCE [LARGE SCALE GENOMIC DNA]</scope>
    <source>
        <strain evidence="4 5">RmlP026</strain>
    </source>
</reference>
<feature type="domain" description="NmrA-like" evidence="3">
    <location>
        <begin position="4"/>
        <end position="226"/>
    </location>
</feature>
<reference evidence="4 5" key="2">
    <citation type="submission" date="2019-02" db="EMBL/GenBank/DDBJ databases">
        <title>'Lichenibacterium ramalinii' gen. nov. sp. nov., 'Lichenibacterium minor' gen. nov. sp. nov.</title>
        <authorList>
            <person name="Pankratov T."/>
        </authorList>
    </citation>
    <scope>NUCLEOTIDE SEQUENCE [LARGE SCALE GENOMIC DNA]</scope>
    <source>
        <strain evidence="4 5">RmlP026</strain>
    </source>
</reference>
<organism evidence="4 5">
    <name type="scientific">Lichenibacterium minor</name>
    <dbReference type="NCBI Taxonomy" id="2316528"/>
    <lineage>
        <taxon>Bacteria</taxon>
        <taxon>Pseudomonadati</taxon>
        <taxon>Pseudomonadota</taxon>
        <taxon>Alphaproteobacteria</taxon>
        <taxon>Hyphomicrobiales</taxon>
        <taxon>Lichenihabitantaceae</taxon>
        <taxon>Lichenibacterium</taxon>
    </lineage>
</organism>
<accession>A0A4Q2U0C0</accession>